<evidence type="ECO:0000256" key="1">
    <source>
        <dbReference type="SAM" id="SignalP"/>
    </source>
</evidence>
<dbReference type="Proteomes" id="UP000825935">
    <property type="component" value="Chromosome 27"/>
</dbReference>
<accession>A0A8T2RJ06</accession>
<organism evidence="2 3">
    <name type="scientific">Ceratopteris richardii</name>
    <name type="common">Triangle waterfern</name>
    <dbReference type="NCBI Taxonomy" id="49495"/>
    <lineage>
        <taxon>Eukaryota</taxon>
        <taxon>Viridiplantae</taxon>
        <taxon>Streptophyta</taxon>
        <taxon>Embryophyta</taxon>
        <taxon>Tracheophyta</taxon>
        <taxon>Polypodiopsida</taxon>
        <taxon>Polypodiidae</taxon>
        <taxon>Polypodiales</taxon>
        <taxon>Pteridineae</taxon>
        <taxon>Pteridaceae</taxon>
        <taxon>Parkerioideae</taxon>
        <taxon>Ceratopteris</taxon>
    </lineage>
</organism>
<gene>
    <name evidence="2" type="ORF">KP509_27G071000</name>
</gene>
<sequence>MASASSGYFGNPCGRRAVLVILASVFIALLCSQIADGKEPVLEGKEPVKETDGSTKLENCLNDFLSFMGCIPSFQNAMNFGQVGRTWAISPTDCCNALVNMDPTCFSSVIKIMQPRASRKDYMAALAAKDTCSIHR</sequence>
<proteinExistence type="predicted"/>
<evidence type="ECO:0000313" key="3">
    <source>
        <dbReference type="Proteomes" id="UP000825935"/>
    </source>
</evidence>
<keyword evidence="3" id="KW-1185">Reference proteome</keyword>
<dbReference type="AlphaFoldDB" id="A0A8T2RJ06"/>
<comment type="caution">
    <text evidence="2">The sequence shown here is derived from an EMBL/GenBank/DDBJ whole genome shotgun (WGS) entry which is preliminary data.</text>
</comment>
<dbReference type="EMBL" id="CM035432">
    <property type="protein sequence ID" value="KAH7295931.1"/>
    <property type="molecule type" value="Genomic_DNA"/>
</dbReference>
<evidence type="ECO:0000313" key="2">
    <source>
        <dbReference type="EMBL" id="KAH7295931.1"/>
    </source>
</evidence>
<feature type="chain" id="PRO_5035810600" description="Prolamin-like domain-containing protein" evidence="1">
    <location>
        <begin position="38"/>
        <end position="136"/>
    </location>
</feature>
<reference evidence="2 3" key="1">
    <citation type="submission" date="2021-08" db="EMBL/GenBank/DDBJ databases">
        <title>WGS assembly of Ceratopteris richardii.</title>
        <authorList>
            <person name="Marchant D.B."/>
            <person name="Chen G."/>
            <person name="Jenkins J."/>
            <person name="Shu S."/>
            <person name="Leebens-Mack J."/>
            <person name="Grimwood J."/>
            <person name="Schmutz J."/>
            <person name="Soltis P."/>
            <person name="Soltis D."/>
            <person name="Chen Z.-H."/>
        </authorList>
    </citation>
    <scope>NUCLEOTIDE SEQUENCE [LARGE SCALE GENOMIC DNA]</scope>
    <source>
        <strain evidence="2">Whitten #5841</strain>
        <tissue evidence="2">Leaf</tissue>
    </source>
</reference>
<keyword evidence="1" id="KW-0732">Signal</keyword>
<feature type="signal peptide" evidence="1">
    <location>
        <begin position="1"/>
        <end position="37"/>
    </location>
</feature>
<evidence type="ECO:0008006" key="4">
    <source>
        <dbReference type="Google" id="ProtNLM"/>
    </source>
</evidence>
<protein>
    <recommendedName>
        <fullName evidence="4">Prolamin-like domain-containing protein</fullName>
    </recommendedName>
</protein>
<name>A0A8T2RJ06_CERRI</name>